<dbReference type="EMBL" id="JXJN01023480">
    <property type="status" value="NOT_ANNOTATED_CDS"/>
    <property type="molecule type" value="Genomic_DNA"/>
</dbReference>
<dbReference type="Proteomes" id="UP000092460">
    <property type="component" value="Unassembled WGS sequence"/>
</dbReference>
<evidence type="ECO:0000313" key="2">
    <source>
        <dbReference type="Proteomes" id="UP000092460"/>
    </source>
</evidence>
<reference evidence="1" key="2">
    <citation type="submission" date="2020-05" db="UniProtKB">
        <authorList>
            <consortium name="EnsemblMetazoa"/>
        </authorList>
    </citation>
    <scope>IDENTIFICATION</scope>
    <source>
        <strain evidence="1">IAEA</strain>
    </source>
</reference>
<keyword evidence="2" id="KW-1185">Reference proteome</keyword>
<reference evidence="2" key="1">
    <citation type="submission" date="2015-01" db="EMBL/GenBank/DDBJ databases">
        <authorList>
            <person name="Aksoy S."/>
            <person name="Warren W."/>
            <person name="Wilson R.K."/>
        </authorList>
    </citation>
    <scope>NUCLEOTIDE SEQUENCE [LARGE SCALE GENOMIC DNA]</scope>
    <source>
        <strain evidence="2">IAEA</strain>
    </source>
</reference>
<organism evidence="1 2">
    <name type="scientific">Glossina palpalis gambiensis</name>
    <dbReference type="NCBI Taxonomy" id="67801"/>
    <lineage>
        <taxon>Eukaryota</taxon>
        <taxon>Metazoa</taxon>
        <taxon>Ecdysozoa</taxon>
        <taxon>Arthropoda</taxon>
        <taxon>Hexapoda</taxon>
        <taxon>Insecta</taxon>
        <taxon>Pterygota</taxon>
        <taxon>Neoptera</taxon>
        <taxon>Endopterygota</taxon>
        <taxon>Diptera</taxon>
        <taxon>Brachycera</taxon>
        <taxon>Muscomorpha</taxon>
        <taxon>Hippoboscoidea</taxon>
        <taxon>Glossinidae</taxon>
        <taxon>Glossina</taxon>
    </lineage>
</organism>
<evidence type="ECO:0000313" key="1">
    <source>
        <dbReference type="EnsemblMetazoa" id="GPPI045675-PA"/>
    </source>
</evidence>
<name>A0A1B0C070_9MUSC</name>
<protein>
    <submittedName>
        <fullName evidence="1">Uncharacterized protein</fullName>
    </submittedName>
</protein>
<proteinExistence type="predicted"/>
<dbReference type="EnsemblMetazoa" id="GPPI045675-RA">
    <property type="protein sequence ID" value="GPPI045675-PA"/>
    <property type="gene ID" value="GPPI045675"/>
</dbReference>
<accession>A0A1B0C070</accession>
<sequence length="111" mass="12210">MAFLGIVFFWKSSIPMSNAGVASSTVSISRLHFRYKFVYILLGSVSKIGSDKRNGERSSMEPVPSISFSRHVLELRYVGISEGSSESTVISQTRGQIQSMGDCRVELQSIA</sequence>
<dbReference type="VEuPathDB" id="VectorBase:GPPI045675"/>
<dbReference type="AlphaFoldDB" id="A0A1B0C070"/>